<evidence type="ECO:0000256" key="2">
    <source>
        <dbReference type="SAM" id="MobiDB-lite"/>
    </source>
</evidence>
<keyword evidence="3" id="KW-0238">DNA-binding</keyword>
<comment type="subcellular location">
    <subcellularLocation>
        <location evidence="1">Nucleus</location>
    </subcellularLocation>
</comment>
<dbReference type="SUPFAM" id="SSF46689">
    <property type="entry name" value="Homeodomain-like"/>
    <property type="match status" value="1"/>
</dbReference>
<evidence type="ECO:0000256" key="1">
    <source>
        <dbReference type="ARBA" id="ARBA00004123"/>
    </source>
</evidence>
<dbReference type="AlphaFoldDB" id="A0AAW1HWW9"/>
<dbReference type="GO" id="GO:0003677">
    <property type="term" value="F:DNA binding"/>
    <property type="evidence" value="ECO:0007669"/>
    <property type="project" value="UniProtKB-KW"/>
</dbReference>
<proteinExistence type="predicted"/>
<sequence length="142" mass="16631">MSRGRKRKTDKGTFSENSMRQAVEAVLHGGINGRKISLRAAALQYQVKYQTLFRYVKRSRANPDVDIRMTPNYKCRLRTRNVFKGVYDYLLKDVLWKINKRFPRTSIRNGKNKQNQNTKQLGRKKKSRYRLDAGVLETSSTT</sequence>
<evidence type="ECO:0000313" key="3">
    <source>
        <dbReference type="EMBL" id="KAK9681275.1"/>
    </source>
</evidence>
<reference evidence="3 4" key="1">
    <citation type="journal article" date="2024" name="BMC Genomics">
        <title>De novo assembly and annotation of Popillia japonica's genome with initial clues to its potential as an invasive pest.</title>
        <authorList>
            <person name="Cucini C."/>
            <person name="Boschi S."/>
            <person name="Funari R."/>
            <person name="Cardaioli E."/>
            <person name="Iannotti N."/>
            <person name="Marturano G."/>
            <person name="Paoli F."/>
            <person name="Bruttini M."/>
            <person name="Carapelli A."/>
            <person name="Frati F."/>
            <person name="Nardi F."/>
        </authorList>
    </citation>
    <scope>NUCLEOTIDE SEQUENCE [LARGE SCALE GENOMIC DNA]</scope>
    <source>
        <strain evidence="3">DMR45628</strain>
    </source>
</reference>
<feature type="region of interest" description="Disordered" evidence="2">
    <location>
        <begin position="106"/>
        <end position="126"/>
    </location>
</feature>
<dbReference type="GO" id="GO:0005634">
    <property type="term" value="C:nucleus"/>
    <property type="evidence" value="ECO:0007669"/>
    <property type="project" value="UniProtKB-SubCell"/>
</dbReference>
<evidence type="ECO:0000313" key="4">
    <source>
        <dbReference type="Proteomes" id="UP001458880"/>
    </source>
</evidence>
<name>A0AAW1HWW9_POPJA</name>
<keyword evidence="4" id="KW-1185">Reference proteome</keyword>
<comment type="caution">
    <text evidence="3">The sequence shown here is derived from an EMBL/GenBank/DDBJ whole genome shotgun (WGS) entry which is preliminary data.</text>
</comment>
<dbReference type="InterPro" id="IPR009057">
    <property type="entry name" value="Homeodomain-like_sf"/>
</dbReference>
<protein>
    <submittedName>
        <fullName evidence="3">CENP-B N-terminal DNA-binding domain</fullName>
    </submittedName>
</protein>
<gene>
    <name evidence="3" type="ORF">QE152_g38441</name>
</gene>
<dbReference type="EMBL" id="JASPKY010000829">
    <property type="protein sequence ID" value="KAK9681275.1"/>
    <property type="molecule type" value="Genomic_DNA"/>
</dbReference>
<accession>A0AAW1HWW9</accession>
<organism evidence="3 4">
    <name type="scientific">Popillia japonica</name>
    <name type="common">Japanese beetle</name>
    <dbReference type="NCBI Taxonomy" id="7064"/>
    <lineage>
        <taxon>Eukaryota</taxon>
        <taxon>Metazoa</taxon>
        <taxon>Ecdysozoa</taxon>
        <taxon>Arthropoda</taxon>
        <taxon>Hexapoda</taxon>
        <taxon>Insecta</taxon>
        <taxon>Pterygota</taxon>
        <taxon>Neoptera</taxon>
        <taxon>Endopterygota</taxon>
        <taxon>Coleoptera</taxon>
        <taxon>Polyphaga</taxon>
        <taxon>Scarabaeiformia</taxon>
        <taxon>Scarabaeidae</taxon>
        <taxon>Rutelinae</taxon>
        <taxon>Popillia</taxon>
    </lineage>
</organism>
<dbReference type="Proteomes" id="UP001458880">
    <property type="component" value="Unassembled WGS sequence"/>
</dbReference>